<dbReference type="GO" id="GO:0031731">
    <property type="term" value="F:CCR6 chemokine receptor binding"/>
    <property type="evidence" value="ECO:0007669"/>
    <property type="project" value="TreeGrafter"/>
</dbReference>
<keyword evidence="8" id="KW-1015">Disulfide bond</keyword>
<dbReference type="Gene3D" id="3.10.360.10">
    <property type="entry name" value="Antimicrobial Peptide, Beta-defensin 2, Chain A"/>
    <property type="match status" value="1"/>
</dbReference>
<evidence type="ECO:0000256" key="4">
    <source>
        <dbReference type="ARBA" id="ARBA00022529"/>
    </source>
</evidence>
<name>A0A091HIK4_BUCRH</name>
<feature type="domain" description="Beta-defensin-like" evidence="10">
    <location>
        <begin position="28"/>
        <end position="61"/>
    </location>
</feature>
<dbReference type="Pfam" id="PF00711">
    <property type="entry name" value="Defensin_beta"/>
    <property type="match status" value="1"/>
</dbReference>
<evidence type="ECO:0000256" key="5">
    <source>
        <dbReference type="ARBA" id="ARBA00022729"/>
    </source>
</evidence>
<dbReference type="Proteomes" id="UP000054064">
    <property type="component" value="Unassembled WGS sequence"/>
</dbReference>
<evidence type="ECO:0000256" key="1">
    <source>
        <dbReference type="ARBA" id="ARBA00004613"/>
    </source>
</evidence>
<comment type="subcellular location">
    <subcellularLocation>
        <location evidence="1">Secreted</location>
    </subcellularLocation>
</comment>
<dbReference type="PANTHER" id="PTHR20515:SF20">
    <property type="entry name" value="GALLINACIN-1-RELATED"/>
    <property type="match status" value="1"/>
</dbReference>
<feature type="signal peptide" evidence="9">
    <location>
        <begin position="1"/>
        <end position="20"/>
    </location>
</feature>
<keyword evidence="6" id="KW-0211">Defensin</keyword>
<evidence type="ECO:0000256" key="6">
    <source>
        <dbReference type="ARBA" id="ARBA00022940"/>
    </source>
</evidence>
<dbReference type="AlphaFoldDB" id="A0A091HIK4"/>
<gene>
    <name evidence="11" type="ORF">N320_00965</name>
</gene>
<proteinExistence type="inferred from homology"/>
<dbReference type="GO" id="GO:0042742">
    <property type="term" value="P:defense response to bacterium"/>
    <property type="evidence" value="ECO:0007669"/>
    <property type="project" value="UniProtKB-KW"/>
</dbReference>
<evidence type="ECO:0000259" key="10">
    <source>
        <dbReference type="Pfam" id="PF00711"/>
    </source>
</evidence>
<keyword evidence="3" id="KW-0964">Secreted</keyword>
<dbReference type="PANTHER" id="PTHR20515">
    <property type="entry name" value="BETA-DEFENSIN"/>
    <property type="match status" value="1"/>
</dbReference>
<evidence type="ECO:0000256" key="9">
    <source>
        <dbReference type="SAM" id="SignalP"/>
    </source>
</evidence>
<keyword evidence="4" id="KW-0929">Antimicrobial</keyword>
<evidence type="ECO:0000313" key="12">
    <source>
        <dbReference type="Proteomes" id="UP000054064"/>
    </source>
</evidence>
<evidence type="ECO:0000256" key="3">
    <source>
        <dbReference type="ARBA" id="ARBA00022525"/>
    </source>
</evidence>
<evidence type="ECO:0000256" key="2">
    <source>
        <dbReference type="ARBA" id="ARBA00007371"/>
    </source>
</evidence>
<dbReference type="SUPFAM" id="SSF57392">
    <property type="entry name" value="Defensin-like"/>
    <property type="match status" value="1"/>
</dbReference>
<sequence length="66" mass="7293">MRILPLLCALLLLMLQGAAGLSLPRGLPQDCERRGGFCSHKSCPPGISRIGICSEQDFCCRSRWYP</sequence>
<dbReference type="GO" id="GO:0060326">
    <property type="term" value="P:cell chemotaxis"/>
    <property type="evidence" value="ECO:0007669"/>
    <property type="project" value="TreeGrafter"/>
</dbReference>
<protein>
    <submittedName>
        <fullName evidence="11">Gallinacin-5</fullName>
    </submittedName>
</protein>
<comment type="similarity">
    <text evidence="2">Belongs to the beta-defensin family.</text>
</comment>
<dbReference type="GO" id="GO:0042056">
    <property type="term" value="F:chemoattractant activity"/>
    <property type="evidence" value="ECO:0007669"/>
    <property type="project" value="TreeGrafter"/>
</dbReference>
<evidence type="ECO:0000256" key="7">
    <source>
        <dbReference type="ARBA" id="ARBA00023022"/>
    </source>
</evidence>
<evidence type="ECO:0000256" key="8">
    <source>
        <dbReference type="ARBA" id="ARBA00023157"/>
    </source>
</evidence>
<accession>A0A091HIK4</accession>
<dbReference type="InterPro" id="IPR001855">
    <property type="entry name" value="Defensin_beta-like"/>
</dbReference>
<dbReference type="EMBL" id="KL513343">
    <property type="protein sequence ID" value="KFO87178.1"/>
    <property type="molecule type" value="Genomic_DNA"/>
</dbReference>
<keyword evidence="7" id="KW-0044">Antibiotic</keyword>
<organism evidence="11 12">
    <name type="scientific">Buceros rhinoceros silvestris</name>
    <dbReference type="NCBI Taxonomy" id="175836"/>
    <lineage>
        <taxon>Eukaryota</taxon>
        <taxon>Metazoa</taxon>
        <taxon>Chordata</taxon>
        <taxon>Craniata</taxon>
        <taxon>Vertebrata</taxon>
        <taxon>Euteleostomi</taxon>
        <taxon>Archelosauria</taxon>
        <taxon>Archosauria</taxon>
        <taxon>Dinosauria</taxon>
        <taxon>Saurischia</taxon>
        <taxon>Theropoda</taxon>
        <taxon>Coelurosauria</taxon>
        <taxon>Aves</taxon>
        <taxon>Neognathae</taxon>
        <taxon>Neoaves</taxon>
        <taxon>Telluraves</taxon>
        <taxon>Coraciimorphae</taxon>
        <taxon>Bucerotiformes</taxon>
        <taxon>Bucerotidae</taxon>
        <taxon>Buceros</taxon>
    </lineage>
</organism>
<feature type="chain" id="PRO_5001875782" evidence="9">
    <location>
        <begin position="21"/>
        <end position="66"/>
    </location>
</feature>
<dbReference type="GO" id="GO:0005615">
    <property type="term" value="C:extracellular space"/>
    <property type="evidence" value="ECO:0007669"/>
    <property type="project" value="TreeGrafter"/>
</dbReference>
<keyword evidence="12" id="KW-1185">Reference proteome</keyword>
<reference evidence="11 12" key="1">
    <citation type="submission" date="2014-04" db="EMBL/GenBank/DDBJ databases">
        <title>Genome evolution of avian class.</title>
        <authorList>
            <person name="Zhang G."/>
            <person name="Li C."/>
        </authorList>
    </citation>
    <scope>NUCLEOTIDE SEQUENCE [LARGE SCALE GENOMIC DNA]</scope>
    <source>
        <strain evidence="11">BGI_N320</strain>
    </source>
</reference>
<keyword evidence="5 9" id="KW-0732">Signal</keyword>
<evidence type="ECO:0000313" key="11">
    <source>
        <dbReference type="EMBL" id="KFO87178.1"/>
    </source>
</evidence>